<evidence type="ECO:0000313" key="3">
    <source>
        <dbReference type="Proteomes" id="UP000189670"/>
    </source>
</evidence>
<feature type="coiled-coil region" evidence="1">
    <location>
        <begin position="276"/>
        <end position="307"/>
    </location>
</feature>
<dbReference type="Proteomes" id="UP000189670">
    <property type="component" value="Unassembled WGS sequence"/>
</dbReference>
<comment type="caution">
    <text evidence="2">The sequence shown here is derived from an EMBL/GenBank/DDBJ whole genome shotgun (WGS) entry which is preliminary data.</text>
</comment>
<evidence type="ECO:0000256" key="1">
    <source>
        <dbReference type="SAM" id="Coils"/>
    </source>
</evidence>
<sequence>MFFFDGDSCEMSQAGASFEQLLKTEIEKKLGQLFHKFSQGHISITESDYKQLLEKDTSGLGTVFFDEQGGLGIAQNDAGRIIFKCVGQVPREIFHYLEERTYLTGEQLIKYFGEAPFGYSSIVIKSSIIGLLREERLRIIDSKHEITSIQDPGAKSIFEKNREFLCSEIEINKETTLTGRDRTGLRRFFEDSLGLSHVDSESDKLADLVFKHFPEWKDKISELTNKLGSLNFSIPEELNAFNKALTSCLENRQVLKTLERFKRNLDLIKKGVSRVKELEEILNENTEKELRQLKSILEVQVKQLEQVGEESNVKQAVVSLENHMKSESPWRAYADLKPMAEKIQMHYKQTRKLYKQKQQDELDNQLSQIKLRPDFADLEIDKQQDVLQSIRKVFLDVDEDAVQPGLLLIKQAPDRIRDATSEAHRLIDNILNEQDADDNETEFPPAKVEVIKLDLLNRIISNQKELEQRLSSLKEKCLKN</sequence>
<dbReference type="EMBL" id="ATBP01000170">
    <property type="protein sequence ID" value="ETR72222.1"/>
    <property type="molecule type" value="Genomic_DNA"/>
</dbReference>
<keyword evidence="1" id="KW-0175">Coiled coil</keyword>
<reference evidence="3" key="1">
    <citation type="submission" date="2012-11" db="EMBL/GenBank/DDBJ databases">
        <authorList>
            <person name="Lucero-Rivera Y.E."/>
            <person name="Tovar-Ramirez D."/>
        </authorList>
    </citation>
    <scope>NUCLEOTIDE SEQUENCE [LARGE SCALE GENOMIC DNA]</scope>
    <source>
        <strain evidence="3">Araruama</strain>
    </source>
</reference>
<organism evidence="2 3">
    <name type="scientific">Candidatus Magnetoglobus multicellularis str. Araruama</name>
    <dbReference type="NCBI Taxonomy" id="890399"/>
    <lineage>
        <taxon>Bacteria</taxon>
        <taxon>Pseudomonadati</taxon>
        <taxon>Thermodesulfobacteriota</taxon>
        <taxon>Desulfobacteria</taxon>
        <taxon>Desulfobacterales</taxon>
        <taxon>Desulfobacteraceae</taxon>
        <taxon>Candidatus Magnetoglobus</taxon>
    </lineage>
</organism>
<protein>
    <submittedName>
        <fullName evidence="2">Uncharacterized protein</fullName>
    </submittedName>
</protein>
<evidence type="ECO:0000313" key="2">
    <source>
        <dbReference type="EMBL" id="ETR72222.1"/>
    </source>
</evidence>
<dbReference type="AlphaFoldDB" id="A0A1V1PBD9"/>
<name>A0A1V1PBD9_9BACT</name>
<proteinExistence type="predicted"/>
<accession>A0A1V1PBD9</accession>
<gene>
    <name evidence="2" type="ORF">OMM_07627</name>
</gene>